<comment type="subcellular location">
    <subcellularLocation>
        <location evidence="1">Cell membrane</location>
        <topology evidence="1">Multi-pass membrane protein</topology>
    </subcellularLocation>
</comment>
<proteinExistence type="predicted"/>
<evidence type="ECO:0000256" key="3">
    <source>
        <dbReference type="ARBA" id="ARBA00022692"/>
    </source>
</evidence>
<comment type="caution">
    <text evidence="8">The sequence shown here is derived from an EMBL/GenBank/DDBJ whole genome shotgun (WGS) entry which is preliminary data.</text>
</comment>
<organism evidence="8 9">
    <name type="scientific">Neorhodopirellula pilleata</name>
    <dbReference type="NCBI Taxonomy" id="2714738"/>
    <lineage>
        <taxon>Bacteria</taxon>
        <taxon>Pseudomonadati</taxon>
        <taxon>Planctomycetota</taxon>
        <taxon>Planctomycetia</taxon>
        <taxon>Pirellulales</taxon>
        <taxon>Pirellulaceae</taxon>
        <taxon>Neorhodopirellula</taxon>
    </lineage>
</organism>
<dbReference type="Proteomes" id="UP000316213">
    <property type="component" value="Unassembled WGS sequence"/>
</dbReference>
<keyword evidence="9" id="KW-1185">Reference proteome</keyword>
<evidence type="ECO:0000256" key="2">
    <source>
        <dbReference type="ARBA" id="ARBA00022475"/>
    </source>
</evidence>
<sequence>MAIVLFVLFGVMLLGGLFAVAIALYRSQLATVARGRLFEQVKLVDGAAVADDTQEFSVRHRRSRVLARYWWIGIPIAILIVGLAGFGLSIPWPYLLAFFVMILLCAGQVDAIFVQMRIQKLEQQLADSIDMMVAAVKSGAGLQSALESSVKQARRPWLTEAEQLTRAVRYGEDPVAALGDLSERLPLESVTLFSQTLAVNWRVGGRLALTLANVGRTVRDRIELSRRMNAMTTQARLSVVSVIVVTYFIGALIWRNDPERMTGFLTSMVGQIMVSVGMLLQAVGTVWISWMSKPRF</sequence>
<feature type="transmembrane region" description="Helical" evidence="6">
    <location>
        <begin position="268"/>
        <end position="290"/>
    </location>
</feature>
<feature type="transmembrane region" description="Helical" evidence="6">
    <location>
        <begin position="6"/>
        <end position="25"/>
    </location>
</feature>
<evidence type="ECO:0000259" key="7">
    <source>
        <dbReference type="Pfam" id="PF00482"/>
    </source>
</evidence>
<evidence type="ECO:0000256" key="4">
    <source>
        <dbReference type="ARBA" id="ARBA00022989"/>
    </source>
</evidence>
<accession>A0A5C6A114</accession>
<name>A0A5C6A114_9BACT</name>
<gene>
    <name evidence="8" type="ORF">Pla100_40400</name>
</gene>
<dbReference type="EMBL" id="SJPM01000009">
    <property type="protein sequence ID" value="TWT93522.1"/>
    <property type="molecule type" value="Genomic_DNA"/>
</dbReference>
<keyword evidence="3 6" id="KW-0812">Transmembrane</keyword>
<keyword evidence="4 6" id="KW-1133">Transmembrane helix</keyword>
<dbReference type="Pfam" id="PF00482">
    <property type="entry name" value="T2SSF"/>
    <property type="match status" value="1"/>
</dbReference>
<protein>
    <submittedName>
        <fullName evidence="8">Bacterial type II secretion system protein F domain protein</fullName>
    </submittedName>
</protein>
<dbReference type="AlphaFoldDB" id="A0A5C6A114"/>
<keyword evidence="2" id="KW-1003">Cell membrane</keyword>
<dbReference type="GO" id="GO:0005886">
    <property type="term" value="C:plasma membrane"/>
    <property type="evidence" value="ECO:0007669"/>
    <property type="project" value="UniProtKB-SubCell"/>
</dbReference>
<evidence type="ECO:0000256" key="1">
    <source>
        <dbReference type="ARBA" id="ARBA00004651"/>
    </source>
</evidence>
<dbReference type="InterPro" id="IPR042094">
    <property type="entry name" value="T2SS_GspF_sf"/>
</dbReference>
<feature type="domain" description="Type II secretion system protein GspF" evidence="7">
    <location>
        <begin position="129"/>
        <end position="252"/>
    </location>
</feature>
<dbReference type="Gene3D" id="1.20.81.30">
    <property type="entry name" value="Type II secretion system (T2SS), domain F"/>
    <property type="match status" value="1"/>
</dbReference>
<dbReference type="PANTHER" id="PTHR35007">
    <property type="entry name" value="INTEGRAL MEMBRANE PROTEIN-RELATED"/>
    <property type="match status" value="1"/>
</dbReference>
<evidence type="ECO:0000256" key="6">
    <source>
        <dbReference type="SAM" id="Phobius"/>
    </source>
</evidence>
<feature type="transmembrane region" description="Helical" evidence="6">
    <location>
        <begin position="69"/>
        <end position="88"/>
    </location>
</feature>
<keyword evidence="5 6" id="KW-0472">Membrane</keyword>
<dbReference type="RefSeq" id="WP_146579355.1">
    <property type="nucleotide sequence ID" value="NZ_SJPM01000009.1"/>
</dbReference>
<feature type="transmembrane region" description="Helical" evidence="6">
    <location>
        <begin position="94"/>
        <end position="114"/>
    </location>
</feature>
<feature type="transmembrane region" description="Helical" evidence="6">
    <location>
        <begin position="235"/>
        <end position="256"/>
    </location>
</feature>
<dbReference type="InterPro" id="IPR018076">
    <property type="entry name" value="T2SS_GspF_dom"/>
</dbReference>
<evidence type="ECO:0000256" key="5">
    <source>
        <dbReference type="ARBA" id="ARBA00023136"/>
    </source>
</evidence>
<reference evidence="8 9" key="1">
    <citation type="submission" date="2019-02" db="EMBL/GenBank/DDBJ databases">
        <title>Deep-cultivation of Planctomycetes and their phenomic and genomic characterization uncovers novel biology.</title>
        <authorList>
            <person name="Wiegand S."/>
            <person name="Jogler M."/>
            <person name="Boedeker C."/>
            <person name="Pinto D."/>
            <person name="Vollmers J."/>
            <person name="Rivas-Marin E."/>
            <person name="Kohn T."/>
            <person name="Peeters S.H."/>
            <person name="Heuer A."/>
            <person name="Rast P."/>
            <person name="Oberbeckmann S."/>
            <person name="Bunk B."/>
            <person name="Jeske O."/>
            <person name="Meyerdierks A."/>
            <person name="Storesund J.E."/>
            <person name="Kallscheuer N."/>
            <person name="Luecker S."/>
            <person name="Lage O.M."/>
            <person name="Pohl T."/>
            <person name="Merkel B.J."/>
            <person name="Hornburger P."/>
            <person name="Mueller R.-W."/>
            <person name="Bruemmer F."/>
            <person name="Labrenz M."/>
            <person name="Spormann A.M."/>
            <person name="Op Den Camp H."/>
            <person name="Overmann J."/>
            <person name="Amann R."/>
            <person name="Jetten M.S.M."/>
            <person name="Mascher T."/>
            <person name="Medema M.H."/>
            <person name="Devos D.P."/>
            <person name="Kaster A.-K."/>
            <person name="Ovreas L."/>
            <person name="Rohde M."/>
            <person name="Galperin M.Y."/>
            <person name="Jogler C."/>
        </authorList>
    </citation>
    <scope>NUCLEOTIDE SEQUENCE [LARGE SCALE GENOMIC DNA]</scope>
    <source>
        <strain evidence="8 9">Pla100</strain>
    </source>
</reference>
<dbReference type="PANTHER" id="PTHR35007:SF1">
    <property type="entry name" value="PILUS ASSEMBLY PROTEIN"/>
    <property type="match status" value="1"/>
</dbReference>
<dbReference type="OrthoDB" id="254209at2"/>
<evidence type="ECO:0000313" key="8">
    <source>
        <dbReference type="EMBL" id="TWT93522.1"/>
    </source>
</evidence>
<evidence type="ECO:0000313" key="9">
    <source>
        <dbReference type="Proteomes" id="UP000316213"/>
    </source>
</evidence>